<name>A0A850CEQ6_9ACTN</name>
<sequence length="49" mass="5115">MRPRLTRRTLGKAGLLGAAPAPLLAGCGIGGGGEMVLSDEPVELRIAWW</sequence>
<reference evidence="1 2" key="1">
    <citation type="submission" date="2020-05" db="EMBL/GenBank/DDBJ databases">
        <title>DNA-SIP metagenomic assembled genomes.</title>
        <authorList>
            <person name="Yu J."/>
        </authorList>
    </citation>
    <scope>NUCLEOTIDE SEQUENCE [LARGE SCALE GENOMIC DNA]</scope>
    <source>
        <strain evidence="1">Bin5.27</strain>
    </source>
</reference>
<evidence type="ECO:0000313" key="1">
    <source>
        <dbReference type="EMBL" id="NUQ90367.1"/>
    </source>
</evidence>
<protein>
    <submittedName>
        <fullName evidence="1">Uncharacterized protein</fullName>
    </submittedName>
</protein>
<feature type="non-terminal residue" evidence="1">
    <location>
        <position position="49"/>
    </location>
</feature>
<comment type="caution">
    <text evidence="1">The sequence shown here is derived from an EMBL/GenBank/DDBJ whole genome shotgun (WGS) entry which is preliminary data.</text>
</comment>
<dbReference type="PROSITE" id="PS51257">
    <property type="entry name" value="PROKAR_LIPOPROTEIN"/>
    <property type="match status" value="1"/>
</dbReference>
<evidence type="ECO:0000313" key="2">
    <source>
        <dbReference type="Proteomes" id="UP000574690"/>
    </source>
</evidence>
<accession>A0A850CEQ6</accession>
<dbReference type="AlphaFoldDB" id="A0A850CEQ6"/>
<organism evidence="1 2">
    <name type="scientific">Glycomyces artemisiae</name>
    <dbReference type="NCBI Taxonomy" id="1076443"/>
    <lineage>
        <taxon>Bacteria</taxon>
        <taxon>Bacillati</taxon>
        <taxon>Actinomycetota</taxon>
        <taxon>Actinomycetes</taxon>
        <taxon>Glycomycetales</taxon>
        <taxon>Glycomycetaceae</taxon>
        <taxon>Glycomyces</taxon>
    </lineage>
</organism>
<dbReference type="EMBL" id="JABFXE010000759">
    <property type="protein sequence ID" value="NUQ90367.1"/>
    <property type="molecule type" value="Genomic_DNA"/>
</dbReference>
<proteinExistence type="predicted"/>
<dbReference type="Proteomes" id="UP000574690">
    <property type="component" value="Unassembled WGS sequence"/>
</dbReference>
<gene>
    <name evidence="1" type="ORF">HOQ43_18130</name>
</gene>